<evidence type="ECO:0000313" key="3">
    <source>
        <dbReference type="Proteomes" id="UP000186657"/>
    </source>
</evidence>
<comment type="caution">
    <text evidence="2">The sequence shown here is derived from an EMBL/GenBank/DDBJ whole genome shotgun (WGS) entry which is preliminary data.</text>
</comment>
<dbReference type="EMBL" id="MKZS01000001">
    <property type="protein sequence ID" value="OLT62420.1"/>
    <property type="molecule type" value="Genomic_DNA"/>
</dbReference>
<accession>A0A1U7N8Y8</accession>
<dbReference type="RefSeq" id="WP_075904414.1">
    <property type="nucleotide sequence ID" value="NZ_MKZS01000001.1"/>
</dbReference>
<reference evidence="2 3" key="1">
    <citation type="submission" date="2016-10" db="EMBL/GenBank/DDBJ databases">
        <title>Comparative genomics uncovers the prolific and rare metabolic potential of the cyanobacterial genus Moorea.</title>
        <authorList>
            <person name="Leao T."/>
            <person name="Castelao G."/>
            <person name="Korobeynikov A."/>
            <person name="Monroe E.A."/>
            <person name="Podell S."/>
            <person name="Glukhov E."/>
            <person name="Allen E."/>
            <person name="Gerwick W.H."/>
            <person name="Gerwick L."/>
        </authorList>
    </citation>
    <scope>NUCLEOTIDE SEQUENCE [LARGE SCALE GENOMIC DNA]</scope>
    <source>
        <strain evidence="2 3">PNG5-198</strain>
    </source>
</reference>
<dbReference type="Proteomes" id="UP000186657">
    <property type="component" value="Unassembled WGS sequence"/>
</dbReference>
<gene>
    <name evidence="2" type="ORF">BJP37_28735</name>
</gene>
<organism evidence="2 3">
    <name type="scientific">Moorena bouillonii PNG</name>
    <dbReference type="NCBI Taxonomy" id="568701"/>
    <lineage>
        <taxon>Bacteria</taxon>
        <taxon>Bacillati</taxon>
        <taxon>Cyanobacteriota</taxon>
        <taxon>Cyanophyceae</taxon>
        <taxon>Coleofasciculales</taxon>
        <taxon>Coleofasciculaceae</taxon>
        <taxon>Moorena</taxon>
    </lineage>
</organism>
<sequence>MFYALNIDNHDFSGFFKFLVDSTSLIITFVLINTLIKEAKKGYHKFRHLKRLYKSVKNFNSLVEGVDALDQAGRSVGLDRLENKEKVIEALTIIRADLIAALKLEKIFRENPDFTSNSFAVNLEPLQILKLSEQSSEYGRLFNEAIQIGITVQEEMQSLQGNASKPYRRTGV</sequence>
<keyword evidence="1" id="KW-0472">Membrane</keyword>
<keyword evidence="1" id="KW-1133">Transmembrane helix</keyword>
<feature type="transmembrane region" description="Helical" evidence="1">
    <location>
        <begin position="15"/>
        <end position="36"/>
    </location>
</feature>
<evidence type="ECO:0000313" key="2">
    <source>
        <dbReference type="EMBL" id="OLT62420.1"/>
    </source>
</evidence>
<evidence type="ECO:0000256" key="1">
    <source>
        <dbReference type="SAM" id="Phobius"/>
    </source>
</evidence>
<name>A0A1U7N8Y8_9CYAN</name>
<proteinExistence type="predicted"/>
<protein>
    <submittedName>
        <fullName evidence="2">Uncharacterized protein</fullName>
    </submittedName>
</protein>
<keyword evidence="3" id="KW-1185">Reference proteome</keyword>
<keyword evidence="1" id="KW-0812">Transmembrane</keyword>
<dbReference type="AlphaFoldDB" id="A0A1U7N8Y8"/>